<evidence type="ECO:0000313" key="10">
    <source>
        <dbReference type="RefSeq" id="XP_031556907.1"/>
    </source>
</evidence>
<keyword evidence="4" id="KW-0378">Hydrolase</keyword>
<dbReference type="PROSITE" id="PS51885">
    <property type="entry name" value="NEPRILYSIN"/>
    <property type="match status" value="1"/>
</dbReference>
<keyword evidence="5" id="KW-0862">Zinc</keyword>
<evidence type="ECO:0000259" key="7">
    <source>
        <dbReference type="Pfam" id="PF01431"/>
    </source>
</evidence>
<dbReference type="InParanoid" id="A0A6P8HWF2"/>
<dbReference type="OrthoDB" id="6475849at2759"/>
<sequence length="535" mass="62132">MSEENKNKSINIKQTEPPVMKQHFLNLSSKAVLAYRQLIIDIVVLLGGNVNTTAKKADEIIRLEAQLANVTLTEAEWRPYEPDTKTVEQLQMEVPELNWFIYLNKLFEPSTIPKSEPIILHILSYLKNAMKIIQNTPKRILANYMVWYVIQYEIGWLSKPFRDALGRFGQAVYGITFEEERWKTCFYSAPEAFDDVLTAAYIQEHQAQLAKQISLAKQITKKQIQAFKDNLNLLTWIDGATKSRLYQKADCMSLNFGFPSYMLNSTKLASLFEKYRGLNITAATYYRNQISIYVNNRQRLLRDLRKPRDKTLWYMSPLKGIAEYDLIDNEITLSTVYLQPPALYTSKFLRAYTLGNFGLLSSHEIMHGFGVDGRYFDKDGQQREWWSNITLEEFDKRKKCFENQYSEYKVLGKWPINENTTVEENIADNGAMKIALKAYYNWAKQNPDGTWLLPGLNYTNEQLFYIGFAQHFCSNSTLQDRYESNQDANHADDKFRIIGSLANSCEFANAFKCRINSPMNPINKCYLWSKEGPLD</sequence>
<dbReference type="Gene3D" id="3.40.390.10">
    <property type="entry name" value="Collagenase (Catalytic Domain)"/>
    <property type="match status" value="1"/>
</dbReference>
<dbReference type="GO" id="GO:0046872">
    <property type="term" value="F:metal ion binding"/>
    <property type="evidence" value="ECO:0007669"/>
    <property type="project" value="UniProtKB-KW"/>
</dbReference>
<dbReference type="GeneID" id="116293597"/>
<evidence type="ECO:0000313" key="9">
    <source>
        <dbReference type="Proteomes" id="UP000515163"/>
    </source>
</evidence>
<dbReference type="InterPro" id="IPR000718">
    <property type="entry name" value="Peptidase_M13"/>
</dbReference>
<dbReference type="GO" id="GO:0005886">
    <property type="term" value="C:plasma membrane"/>
    <property type="evidence" value="ECO:0007669"/>
    <property type="project" value="TreeGrafter"/>
</dbReference>
<feature type="domain" description="Peptidase M13 C-terminal" evidence="7">
    <location>
        <begin position="324"/>
        <end position="525"/>
    </location>
</feature>
<feature type="domain" description="Peptidase M13 N-terminal" evidence="8">
    <location>
        <begin position="7"/>
        <end position="259"/>
    </location>
</feature>
<keyword evidence="6" id="KW-0482">Metalloprotease</keyword>
<proteinExistence type="predicted"/>
<keyword evidence="2" id="KW-0645">Protease</keyword>
<dbReference type="SUPFAM" id="SSF55486">
    <property type="entry name" value="Metalloproteases ('zincins'), catalytic domain"/>
    <property type="match status" value="1"/>
</dbReference>
<dbReference type="Pfam" id="PF01431">
    <property type="entry name" value="Peptidase_M13"/>
    <property type="match status" value="1"/>
</dbReference>
<evidence type="ECO:0000256" key="5">
    <source>
        <dbReference type="ARBA" id="ARBA00022833"/>
    </source>
</evidence>
<evidence type="ECO:0000259" key="8">
    <source>
        <dbReference type="Pfam" id="PF05649"/>
    </source>
</evidence>
<accession>A0A6P8HWF2</accession>
<evidence type="ECO:0000256" key="6">
    <source>
        <dbReference type="ARBA" id="ARBA00023049"/>
    </source>
</evidence>
<evidence type="ECO:0000256" key="3">
    <source>
        <dbReference type="ARBA" id="ARBA00022723"/>
    </source>
</evidence>
<dbReference type="PANTHER" id="PTHR11733:SF240">
    <property type="entry name" value="GH14155P-RELATED"/>
    <property type="match status" value="1"/>
</dbReference>
<protein>
    <submittedName>
        <fullName evidence="10">Endothelin-converting enzyme 1-like isoform X1</fullName>
    </submittedName>
</protein>
<comment type="cofactor">
    <cofactor evidence="1">
        <name>Zn(2+)</name>
        <dbReference type="ChEBI" id="CHEBI:29105"/>
    </cofactor>
</comment>
<evidence type="ECO:0000256" key="4">
    <source>
        <dbReference type="ARBA" id="ARBA00022801"/>
    </source>
</evidence>
<dbReference type="RefSeq" id="XP_031556907.1">
    <property type="nucleotide sequence ID" value="XM_031701047.1"/>
</dbReference>
<evidence type="ECO:0000256" key="2">
    <source>
        <dbReference type="ARBA" id="ARBA00022670"/>
    </source>
</evidence>
<dbReference type="PRINTS" id="PR00786">
    <property type="entry name" value="NEPRILYSIN"/>
</dbReference>
<gene>
    <name evidence="10" type="primary">LOC116293597</name>
</gene>
<dbReference type="InterPro" id="IPR018497">
    <property type="entry name" value="Peptidase_M13_C"/>
</dbReference>
<dbReference type="KEGG" id="aten:116293597"/>
<dbReference type="InterPro" id="IPR008753">
    <property type="entry name" value="Peptidase_M13_N"/>
</dbReference>
<keyword evidence="3" id="KW-0479">Metal-binding</keyword>
<dbReference type="AlphaFoldDB" id="A0A6P8HWF2"/>
<keyword evidence="9" id="KW-1185">Reference proteome</keyword>
<reference evidence="10" key="1">
    <citation type="submission" date="2025-08" db="UniProtKB">
        <authorList>
            <consortium name="RefSeq"/>
        </authorList>
    </citation>
    <scope>IDENTIFICATION</scope>
    <source>
        <tissue evidence="10">Tentacle</tissue>
    </source>
</reference>
<dbReference type="Proteomes" id="UP000515163">
    <property type="component" value="Unplaced"/>
</dbReference>
<name>A0A6P8HWF2_ACTTE</name>
<dbReference type="GO" id="GO:0016485">
    <property type="term" value="P:protein processing"/>
    <property type="evidence" value="ECO:0007669"/>
    <property type="project" value="TreeGrafter"/>
</dbReference>
<dbReference type="Pfam" id="PF05649">
    <property type="entry name" value="Peptidase_M13_N"/>
    <property type="match status" value="1"/>
</dbReference>
<evidence type="ECO:0000256" key="1">
    <source>
        <dbReference type="ARBA" id="ARBA00001947"/>
    </source>
</evidence>
<dbReference type="CDD" id="cd08662">
    <property type="entry name" value="M13"/>
    <property type="match status" value="1"/>
</dbReference>
<dbReference type="PANTHER" id="PTHR11733">
    <property type="entry name" value="ZINC METALLOPROTEASE FAMILY M13 NEPRILYSIN-RELATED"/>
    <property type="match status" value="1"/>
</dbReference>
<dbReference type="GO" id="GO:0004222">
    <property type="term" value="F:metalloendopeptidase activity"/>
    <property type="evidence" value="ECO:0007669"/>
    <property type="project" value="InterPro"/>
</dbReference>
<dbReference type="InterPro" id="IPR024079">
    <property type="entry name" value="MetalloPept_cat_dom_sf"/>
</dbReference>
<organism evidence="9 10">
    <name type="scientific">Actinia tenebrosa</name>
    <name type="common">Australian red waratah sea anemone</name>
    <dbReference type="NCBI Taxonomy" id="6105"/>
    <lineage>
        <taxon>Eukaryota</taxon>
        <taxon>Metazoa</taxon>
        <taxon>Cnidaria</taxon>
        <taxon>Anthozoa</taxon>
        <taxon>Hexacorallia</taxon>
        <taxon>Actiniaria</taxon>
        <taxon>Actiniidae</taxon>
        <taxon>Actinia</taxon>
    </lineage>
</organism>